<dbReference type="EMBL" id="JAUSTT010000002">
    <property type="protein sequence ID" value="MDQ0174778.1"/>
    <property type="molecule type" value="Genomic_DNA"/>
</dbReference>
<comment type="caution">
    <text evidence="4">The sequence shown here is derived from an EMBL/GenBank/DDBJ whole genome shotgun (WGS) entry which is preliminary data.</text>
</comment>
<evidence type="ECO:0000313" key="4">
    <source>
        <dbReference type="EMBL" id="MDQ0174778.1"/>
    </source>
</evidence>
<protein>
    <submittedName>
        <fullName evidence="4">DNA-binding NarL/FixJ family response regulator</fullName>
    </submittedName>
</protein>
<dbReference type="Pfam" id="PF00196">
    <property type="entry name" value="GerE"/>
    <property type="match status" value="1"/>
</dbReference>
<keyword evidence="4" id="KW-0238">DNA-binding</keyword>
<dbReference type="InterPro" id="IPR016032">
    <property type="entry name" value="Sig_transdc_resp-reg_C-effctor"/>
</dbReference>
<dbReference type="InterPro" id="IPR000792">
    <property type="entry name" value="Tscrpt_reg_LuxR_C"/>
</dbReference>
<organism evidence="4 5">
    <name type="scientific">Bacillus chungangensis</name>
    <dbReference type="NCBI Taxonomy" id="587633"/>
    <lineage>
        <taxon>Bacteria</taxon>
        <taxon>Bacillati</taxon>
        <taxon>Bacillota</taxon>
        <taxon>Bacilli</taxon>
        <taxon>Bacillales</taxon>
        <taxon>Bacillaceae</taxon>
        <taxon>Bacillus</taxon>
    </lineage>
</organism>
<dbReference type="InterPro" id="IPR036388">
    <property type="entry name" value="WH-like_DNA-bd_sf"/>
</dbReference>
<keyword evidence="5" id="KW-1185">Reference proteome</keyword>
<evidence type="ECO:0000256" key="1">
    <source>
        <dbReference type="ARBA" id="ARBA00023015"/>
    </source>
</evidence>
<reference evidence="4 5" key="1">
    <citation type="submission" date="2023-07" db="EMBL/GenBank/DDBJ databases">
        <title>Genomic Encyclopedia of Type Strains, Phase IV (KMG-IV): sequencing the most valuable type-strain genomes for metagenomic binning, comparative biology and taxonomic classification.</title>
        <authorList>
            <person name="Goeker M."/>
        </authorList>
    </citation>
    <scope>NUCLEOTIDE SEQUENCE [LARGE SCALE GENOMIC DNA]</scope>
    <source>
        <strain evidence="4 5">DSM 23837</strain>
    </source>
</reference>
<dbReference type="SUPFAM" id="SSF46894">
    <property type="entry name" value="C-terminal effector domain of the bipartite response regulators"/>
    <property type="match status" value="1"/>
</dbReference>
<dbReference type="Gene3D" id="1.10.10.10">
    <property type="entry name" value="Winged helix-like DNA-binding domain superfamily/Winged helix DNA-binding domain"/>
    <property type="match status" value="1"/>
</dbReference>
<accession>A0ABT9WNB7</accession>
<feature type="domain" description="HTH luxR-type" evidence="3">
    <location>
        <begin position="19"/>
        <end position="46"/>
    </location>
</feature>
<evidence type="ECO:0000256" key="2">
    <source>
        <dbReference type="ARBA" id="ARBA00023163"/>
    </source>
</evidence>
<proteinExistence type="predicted"/>
<keyword evidence="1" id="KW-0805">Transcription regulation</keyword>
<evidence type="ECO:0000313" key="5">
    <source>
        <dbReference type="Proteomes" id="UP001223586"/>
    </source>
</evidence>
<dbReference type="Proteomes" id="UP001223586">
    <property type="component" value="Unassembled WGS sequence"/>
</dbReference>
<name>A0ABT9WNB7_9BACI</name>
<gene>
    <name evidence="4" type="ORF">J2S08_000611</name>
</gene>
<keyword evidence="2" id="KW-0804">Transcription</keyword>
<sequence>MEKVVVLQNATKTFQQKKSSRTVRNYISEILQKLHVKNRIEAIKVAEEKGWN</sequence>
<evidence type="ECO:0000259" key="3">
    <source>
        <dbReference type="Pfam" id="PF00196"/>
    </source>
</evidence>
<dbReference type="GO" id="GO:0003677">
    <property type="term" value="F:DNA binding"/>
    <property type="evidence" value="ECO:0007669"/>
    <property type="project" value="UniProtKB-KW"/>
</dbReference>